<organism evidence="1 2">
    <name type="scientific">Calocera viscosa (strain TUFC12733)</name>
    <dbReference type="NCBI Taxonomy" id="1330018"/>
    <lineage>
        <taxon>Eukaryota</taxon>
        <taxon>Fungi</taxon>
        <taxon>Dikarya</taxon>
        <taxon>Basidiomycota</taxon>
        <taxon>Agaricomycotina</taxon>
        <taxon>Dacrymycetes</taxon>
        <taxon>Dacrymycetales</taxon>
        <taxon>Dacrymycetaceae</taxon>
        <taxon>Calocera</taxon>
    </lineage>
</organism>
<name>A0A167NIL0_CALVF</name>
<dbReference type="Gene3D" id="2.60.120.260">
    <property type="entry name" value="Galactose-binding domain-like"/>
    <property type="match status" value="1"/>
</dbReference>
<gene>
    <name evidence="1" type="ORF">CALVIDRAFT_59756</name>
</gene>
<protein>
    <submittedName>
        <fullName evidence="1">Uncharacterized protein</fullName>
    </submittedName>
</protein>
<proteinExistence type="predicted"/>
<evidence type="ECO:0000313" key="2">
    <source>
        <dbReference type="Proteomes" id="UP000076738"/>
    </source>
</evidence>
<keyword evidence="2" id="KW-1185">Reference proteome</keyword>
<reference evidence="1 2" key="1">
    <citation type="journal article" date="2016" name="Mol. Biol. Evol.">
        <title>Comparative Genomics of Early-Diverging Mushroom-Forming Fungi Provides Insights into the Origins of Lignocellulose Decay Capabilities.</title>
        <authorList>
            <person name="Nagy L.G."/>
            <person name="Riley R."/>
            <person name="Tritt A."/>
            <person name="Adam C."/>
            <person name="Daum C."/>
            <person name="Floudas D."/>
            <person name="Sun H."/>
            <person name="Yadav J.S."/>
            <person name="Pangilinan J."/>
            <person name="Larsson K.H."/>
            <person name="Matsuura K."/>
            <person name="Barry K."/>
            <person name="Labutti K."/>
            <person name="Kuo R."/>
            <person name="Ohm R.A."/>
            <person name="Bhattacharya S.S."/>
            <person name="Shirouzu T."/>
            <person name="Yoshinaga Y."/>
            <person name="Martin F.M."/>
            <person name="Grigoriev I.V."/>
            <person name="Hibbett D.S."/>
        </authorList>
    </citation>
    <scope>NUCLEOTIDE SEQUENCE [LARGE SCALE GENOMIC DNA]</scope>
    <source>
        <strain evidence="1 2">TUFC12733</strain>
    </source>
</reference>
<accession>A0A167NIL0</accession>
<sequence length="257" mass="28574">MGYYTALVTADSPLITYYPGVGFDPSQYWVTTYIPTTYPLLYYSTSASVASVEFDFYGDEFGLSAPGEPGCDYTISINGAFQNQSFHESFDLPLGQYHVELDVSCSEGQSMAFEGVIFAENQGPDDLEDETVYLTPENINAVGHWKETFVYSEYFLMNFTQYQTLTPGSTLSYTFQGVQTEIVGSVGPDGGNFYVTLDGQRSKTLTAYRPVYDDDVTLWVEQFLNEGETHTLTVTNLGRNLTILQMNYDVLVPSTGG</sequence>
<evidence type="ECO:0000313" key="1">
    <source>
        <dbReference type="EMBL" id="KZO97755.1"/>
    </source>
</evidence>
<dbReference type="AlphaFoldDB" id="A0A167NIL0"/>
<dbReference type="OrthoDB" id="3258237at2759"/>
<dbReference type="EMBL" id="KV417278">
    <property type="protein sequence ID" value="KZO97755.1"/>
    <property type="molecule type" value="Genomic_DNA"/>
</dbReference>
<dbReference type="Proteomes" id="UP000076738">
    <property type="component" value="Unassembled WGS sequence"/>
</dbReference>